<dbReference type="AlphaFoldDB" id="A0A2A5T2Q0"/>
<sequence>MKHEQGLLVFLYHKGVSLTNNETDQCILSSVIVLKICFGTSFHREKQFRSRVLSVVDTCKKRGLFALDVISDVVS</sequence>
<name>A0A2A5T2Q0_9GAMM</name>
<reference evidence="2" key="1">
    <citation type="submission" date="2017-04" db="EMBL/GenBank/DDBJ databases">
        <title>Genome evolution of the luminous symbionts of deep sea anglerfish.</title>
        <authorList>
            <person name="Hendry T.A."/>
        </authorList>
    </citation>
    <scope>NUCLEOTIDE SEQUENCE [LARGE SCALE GENOMIC DNA]</scope>
</reference>
<evidence type="ECO:0000313" key="1">
    <source>
        <dbReference type="EMBL" id="PCS22424.1"/>
    </source>
</evidence>
<gene>
    <name evidence="1" type="ORF">BTN49_1949</name>
</gene>
<proteinExistence type="predicted"/>
<dbReference type="Proteomes" id="UP000219020">
    <property type="component" value="Unassembled WGS sequence"/>
</dbReference>
<dbReference type="EMBL" id="NBYY01000020">
    <property type="protein sequence ID" value="PCS22424.1"/>
    <property type="molecule type" value="Genomic_DNA"/>
</dbReference>
<evidence type="ECO:0000313" key="2">
    <source>
        <dbReference type="Proteomes" id="UP000219020"/>
    </source>
</evidence>
<organism evidence="1 2">
    <name type="scientific">Candidatus Enterovibrio escicola</name>
    <dbReference type="NCBI Taxonomy" id="1927127"/>
    <lineage>
        <taxon>Bacteria</taxon>
        <taxon>Pseudomonadati</taxon>
        <taxon>Pseudomonadota</taxon>
        <taxon>Gammaproteobacteria</taxon>
        <taxon>Vibrionales</taxon>
        <taxon>Vibrionaceae</taxon>
        <taxon>Enterovibrio</taxon>
    </lineage>
</organism>
<protein>
    <submittedName>
        <fullName evidence="1">Mobile element protein</fullName>
    </submittedName>
</protein>
<accession>A0A2A5T2Q0</accession>
<comment type="caution">
    <text evidence="1">The sequence shown here is derived from an EMBL/GenBank/DDBJ whole genome shotgun (WGS) entry which is preliminary data.</text>
</comment>
<keyword evidence="2" id="KW-1185">Reference proteome</keyword>